<proteinExistence type="predicted"/>
<reference evidence="2" key="1">
    <citation type="submission" date="2017-05" db="EMBL/GenBank/DDBJ databases">
        <authorList>
            <person name="Rodrigo-Torres L."/>
            <person name="Arahal R. D."/>
            <person name="Lucena T."/>
        </authorList>
    </citation>
    <scope>NUCLEOTIDE SEQUENCE [LARGE SCALE GENOMIC DNA]</scope>
    <source>
        <strain evidence="2">CECT 8621</strain>
    </source>
</reference>
<dbReference type="AlphaFoldDB" id="A0A238KH72"/>
<gene>
    <name evidence="1" type="ORF">COL8621_01758</name>
</gene>
<dbReference type="OrthoDB" id="8451272at2"/>
<name>A0A238KH72_9RHOB</name>
<dbReference type="RefSeq" id="WP_093966997.1">
    <property type="nucleotide sequence ID" value="NZ_FXYE01000002.1"/>
</dbReference>
<sequence length="94" mass="10734">MADRTAFTAETLAELYAQSFGGKSSGRYRIPQKLLREMLGVRRLYSDDIVGLTRALFEKGYVLIDMDSFYVVMSANSFVNYRRLSNDAIKEVVH</sequence>
<protein>
    <submittedName>
        <fullName evidence="1">Uncharacterized protein</fullName>
    </submittedName>
</protein>
<dbReference type="Proteomes" id="UP000202922">
    <property type="component" value="Unassembled WGS sequence"/>
</dbReference>
<dbReference type="EMBL" id="FXYE01000002">
    <property type="protein sequence ID" value="SMX41452.1"/>
    <property type="molecule type" value="Genomic_DNA"/>
</dbReference>
<organism evidence="1 2">
    <name type="scientific">Actibacterium lipolyticum</name>
    <dbReference type="NCBI Taxonomy" id="1524263"/>
    <lineage>
        <taxon>Bacteria</taxon>
        <taxon>Pseudomonadati</taxon>
        <taxon>Pseudomonadota</taxon>
        <taxon>Alphaproteobacteria</taxon>
        <taxon>Rhodobacterales</taxon>
        <taxon>Roseobacteraceae</taxon>
        <taxon>Actibacterium</taxon>
    </lineage>
</organism>
<keyword evidence="2" id="KW-1185">Reference proteome</keyword>
<evidence type="ECO:0000313" key="2">
    <source>
        <dbReference type="Proteomes" id="UP000202922"/>
    </source>
</evidence>
<evidence type="ECO:0000313" key="1">
    <source>
        <dbReference type="EMBL" id="SMX41452.1"/>
    </source>
</evidence>
<accession>A0A238KH72</accession>